<accession>A0A7Y0HEC1</accession>
<evidence type="ECO:0000313" key="1">
    <source>
        <dbReference type="EMBL" id="NMM42802.1"/>
    </source>
</evidence>
<dbReference type="Proteomes" id="UP000570493">
    <property type="component" value="Unassembled WGS sequence"/>
</dbReference>
<dbReference type="EMBL" id="JABBMT010000075">
    <property type="protein sequence ID" value="NMM42802.1"/>
    <property type="molecule type" value="Genomic_DNA"/>
</dbReference>
<organism evidence="1 2">
    <name type="scientific">Pseudoalteromonas arctica</name>
    <dbReference type="NCBI Taxonomy" id="394751"/>
    <lineage>
        <taxon>Bacteria</taxon>
        <taxon>Pseudomonadati</taxon>
        <taxon>Pseudomonadota</taxon>
        <taxon>Gammaproteobacteria</taxon>
        <taxon>Alteromonadales</taxon>
        <taxon>Pseudoalteromonadaceae</taxon>
        <taxon>Pseudoalteromonas</taxon>
    </lineage>
</organism>
<keyword evidence="2" id="KW-1185">Reference proteome</keyword>
<gene>
    <name evidence="1" type="ORF">HHO47_18895</name>
</gene>
<reference evidence="1" key="1">
    <citation type="submission" date="2020-04" db="EMBL/GenBank/DDBJ databases">
        <title>Genome Sequencing for Pseudoaltermonas arctica.</title>
        <authorList>
            <person name="Elkins N.S."/>
        </authorList>
    </citation>
    <scope>NUCLEOTIDE SEQUENCE [LARGE SCALE GENOMIC DNA]</scope>
    <source>
        <strain evidence="1">NEC-BIFX-2020_0012</strain>
    </source>
</reference>
<dbReference type="AlphaFoldDB" id="A0A7Y0HEC1"/>
<name>A0A7Y0HEC1_9GAMM</name>
<evidence type="ECO:0000313" key="2">
    <source>
        <dbReference type="Proteomes" id="UP000570493"/>
    </source>
</evidence>
<comment type="caution">
    <text evidence="1">The sequence shown here is derived from an EMBL/GenBank/DDBJ whole genome shotgun (WGS) entry which is preliminary data.</text>
</comment>
<proteinExistence type="predicted"/>
<dbReference type="RefSeq" id="WP_169021685.1">
    <property type="nucleotide sequence ID" value="NZ_JABBMT010000075.1"/>
</dbReference>
<sequence>MDLNCSLKRIATIHQQHSLKCYLAIKSLKSQYSWSTSDWSQIELLVSTEEPLFDTAILKANEITYDTVPRRRHWVLSHAVYPHAYFAMQQWFENAEPDEIFDFYLTQCLDNKQYLSHNVSILFSFRSVWTLLKSEEQKLRFIERFCEFVTSTFYGNNSLSYKPHENYIGATEANEAIILKDCLSNPGFWGHNIIAFASIIKSKPHLSLQKLNALLLNLQEQCFWIFEDESDRPMILSNPTRELSDCALELSCRRLLLGTSSNLHQITLAESIVFLFKQNWVEKSEKIKLIDVIEHFAKS</sequence>
<protein>
    <submittedName>
        <fullName evidence="1">Uncharacterized protein</fullName>
    </submittedName>
</protein>